<protein>
    <submittedName>
        <fullName evidence="2">Uncharacterized protein</fullName>
    </submittedName>
</protein>
<dbReference type="EMBL" id="JAPAAF010000007">
    <property type="protein sequence ID" value="MCW0482498.1"/>
    <property type="molecule type" value="Genomic_DNA"/>
</dbReference>
<accession>A0AA41YAJ6</accession>
<keyword evidence="3" id="KW-1185">Reference proteome</keyword>
<keyword evidence="1" id="KW-0812">Transmembrane</keyword>
<gene>
    <name evidence="2" type="ORF">N2K84_07140</name>
</gene>
<evidence type="ECO:0000313" key="3">
    <source>
        <dbReference type="Proteomes" id="UP001163821"/>
    </source>
</evidence>
<keyword evidence="1" id="KW-0472">Membrane</keyword>
<name>A0AA41YAJ6_9BACT</name>
<dbReference type="Proteomes" id="UP001163821">
    <property type="component" value="Unassembled WGS sequence"/>
</dbReference>
<evidence type="ECO:0000256" key="1">
    <source>
        <dbReference type="SAM" id="Phobius"/>
    </source>
</evidence>
<dbReference type="RefSeq" id="WP_282591103.1">
    <property type="nucleotide sequence ID" value="NZ_JAPAAF010000007.1"/>
</dbReference>
<sequence length="150" mass="17215">MEISNKKRTRRIKRIFNLVVVFLLLVALFFVWKENNAGALIAGGVLVLFVVGFQFVNMNYVYYSSEGGKLLVRYYPVVSLFGKEYNAIEFDKHLLYSAKVKKVLLFSDLYLSIRTSKGIAEYPEVSLAGLSREEIQAIQHDLTEILQLVR</sequence>
<proteinExistence type="predicted"/>
<comment type="caution">
    <text evidence="2">The sequence shown here is derived from an EMBL/GenBank/DDBJ whole genome shotgun (WGS) entry which is preliminary data.</text>
</comment>
<dbReference type="AlphaFoldDB" id="A0AA41YAJ6"/>
<keyword evidence="1" id="KW-1133">Transmembrane helix</keyword>
<reference evidence="2" key="1">
    <citation type="submission" date="2022-10" db="EMBL/GenBank/DDBJ databases">
        <title>Gaoshiqiia sediminis gen. nov., sp. nov., isolated from coastal sediment.</title>
        <authorList>
            <person name="Yu W.X."/>
            <person name="Mu D.S."/>
            <person name="Du J.Z."/>
            <person name="Liang Y.Q."/>
        </authorList>
    </citation>
    <scope>NUCLEOTIDE SEQUENCE</scope>
    <source>
        <strain evidence="2">A06</strain>
    </source>
</reference>
<evidence type="ECO:0000313" key="2">
    <source>
        <dbReference type="EMBL" id="MCW0482498.1"/>
    </source>
</evidence>
<feature type="transmembrane region" description="Helical" evidence="1">
    <location>
        <begin position="38"/>
        <end position="63"/>
    </location>
</feature>
<feature type="transmembrane region" description="Helical" evidence="1">
    <location>
        <begin position="15"/>
        <end position="32"/>
    </location>
</feature>
<organism evidence="2 3">
    <name type="scientific">Gaoshiqia sediminis</name>
    <dbReference type="NCBI Taxonomy" id="2986998"/>
    <lineage>
        <taxon>Bacteria</taxon>
        <taxon>Pseudomonadati</taxon>
        <taxon>Bacteroidota</taxon>
        <taxon>Bacteroidia</taxon>
        <taxon>Marinilabiliales</taxon>
        <taxon>Prolixibacteraceae</taxon>
        <taxon>Gaoshiqia</taxon>
    </lineage>
</organism>